<keyword evidence="9" id="KW-0677">Repeat</keyword>
<comment type="pathway">
    <text evidence="16">Cofactor biosynthesis; prenylquinone biosynthesis.</text>
</comment>
<comment type="pathway">
    <text evidence="3">Amino-acid degradation; L-phenylalanine degradation; acetoacetate and fumarate from L-phenylalanine: step 3/6.</text>
</comment>
<dbReference type="InterPro" id="IPR005956">
    <property type="entry name" value="4OHPhenylPyrv_dOase"/>
</dbReference>
<dbReference type="CDD" id="cd08342">
    <property type="entry name" value="HPPD_N_like"/>
    <property type="match status" value="2"/>
</dbReference>
<keyword evidence="8" id="KW-0479">Metal-binding</keyword>
<evidence type="ECO:0000256" key="8">
    <source>
        <dbReference type="ARBA" id="ARBA00022723"/>
    </source>
</evidence>
<feature type="domain" description="VOC" evidence="17">
    <location>
        <begin position="36"/>
        <end position="196"/>
    </location>
</feature>
<dbReference type="FunFam" id="3.10.180.10:FF:000013">
    <property type="entry name" value="4-hydroxyphenylpyruvate dioxygenase"/>
    <property type="match status" value="2"/>
</dbReference>
<evidence type="ECO:0000256" key="1">
    <source>
        <dbReference type="ARBA" id="ARBA00001962"/>
    </source>
</evidence>
<evidence type="ECO:0000256" key="13">
    <source>
        <dbReference type="ARBA" id="ARBA00023004"/>
    </source>
</evidence>
<dbReference type="CDD" id="cd07250">
    <property type="entry name" value="HPPD_C_like"/>
    <property type="match status" value="2"/>
</dbReference>
<dbReference type="GO" id="GO:0006572">
    <property type="term" value="P:L-tyrosine catabolic process"/>
    <property type="evidence" value="ECO:0007669"/>
    <property type="project" value="UniProtKB-KW"/>
</dbReference>
<dbReference type="GO" id="GO:0005737">
    <property type="term" value="C:cytoplasm"/>
    <property type="evidence" value="ECO:0007669"/>
    <property type="project" value="UniProtKB-SubCell"/>
</dbReference>
<reference evidence="18 19" key="1">
    <citation type="journal article" date="2020" name="bioRxiv">
        <title>Sequence and annotation of 42 cannabis genomes reveals extensive copy number variation in cannabinoid synthesis and pathogen resistance genes.</title>
        <authorList>
            <person name="Mckernan K.J."/>
            <person name="Helbert Y."/>
            <person name="Kane L.T."/>
            <person name="Ebling H."/>
            <person name="Zhang L."/>
            <person name="Liu B."/>
            <person name="Eaton Z."/>
            <person name="Mclaughlin S."/>
            <person name="Kingan S."/>
            <person name="Baybayan P."/>
            <person name="Concepcion G."/>
            <person name="Jordan M."/>
            <person name="Riva A."/>
            <person name="Barbazuk W."/>
            <person name="Harkins T."/>
        </authorList>
    </citation>
    <scope>NUCLEOTIDE SEQUENCE [LARGE SCALE GENOMIC DNA]</scope>
    <source>
        <strain evidence="19">cv. Jamaican Lion 4</strain>
        <tissue evidence="18">Leaf</tissue>
    </source>
</reference>
<comment type="caution">
    <text evidence="18">The sequence shown here is derived from an EMBL/GenBank/DDBJ whole genome shotgun (WGS) entry which is preliminary data.</text>
</comment>
<dbReference type="FunFam" id="3.10.180.10:FF:000025">
    <property type="entry name" value="4-hydroxyphenylpyruvate dioxygenase"/>
    <property type="match status" value="2"/>
</dbReference>
<evidence type="ECO:0000256" key="7">
    <source>
        <dbReference type="ARBA" id="ARBA00022490"/>
    </source>
</evidence>
<dbReference type="AlphaFoldDB" id="A0A7J6HR31"/>
<evidence type="ECO:0000256" key="14">
    <source>
        <dbReference type="ARBA" id="ARBA00023232"/>
    </source>
</evidence>
<evidence type="ECO:0000256" key="6">
    <source>
        <dbReference type="ARBA" id="ARBA00018452"/>
    </source>
</evidence>
<evidence type="ECO:0000259" key="17">
    <source>
        <dbReference type="PROSITE" id="PS51819"/>
    </source>
</evidence>
<dbReference type="SUPFAM" id="SSF54593">
    <property type="entry name" value="Glyoxalase/Bleomycin resistance protein/Dihydroxybiphenyl dioxygenase"/>
    <property type="match status" value="2"/>
</dbReference>
<evidence type="ECO:0000256" key="10">
    <source>
        <dbReference type="ARBA" id="ARBA00022878"/>
    </source>
</evidence>
<comment type="similarity">
    <text evidence="4">Belongs to the 4HPPD family.</text>
</comment>
<dbReference type="GO" id="GO:0003868">
    <property type="term" value="F:4-hydroxyphenylpyruvate dioxygenase activity"/>
    <property type="evidence" value="ECO:0007669"/>
    <property type="project" value="UniProtKB-EC"/>
</dbReference>
<sequence>MTMENRNSNNGENFKLVGSSKFVRTNPKSDRFTVKRFHHVEFWCGDATNTARRFSRALGMPMVAKSDLSTGNFTHASYLLRSGEVQFLFTAPYSPSIATDSTSSASIPTFDRSTFLSFSAAHGLAVRAVAVEVEDAEFAFSTSVAHGATPSSPPITLGDGIVISEVCLYGDVVFRYISYKAQEPDHSGFLPGFVTVSTESDKLLDFGIRGIDHAAGNVPELQPAFLYVKKFTGFHEFAEFTTEEVGTSDSGFNSAVLANNKESVLIPINEPVYGTKWRSQIQTFLEHNEGPGVQHLALISDDIFRTLKEIKKQSGKGGFELMGAPPPTYYKNLRKRAGDVLSETQINKCEEFGVLVDRDHEGTLLQILTKPLGDRPTLFMEIIQRVGCMRKDDDDDEVVQQKGGCGGFGKEKKMTINNGNGQNTTRSTTVEEDLKLVGFSNFVRTNPKSDRFTVKRFHHVEFWCGDATNTALRFSWGLGMPLLAKSDLSTGNSTHASYLLRSGELNFLFTAPYSSAISTHQTSSASIPTFDRSTFLSFFAAHGLAVRAVALEVEDAEFAFATSVANGAMPSSPPINLGDGVVIAEVRLYGDVVLRYVSYKVESSQNLVFLPGFESVLTAESDQPLDYGIRRLDHAVGNVPELLPAVSYVKKFTGFHEFAEFTAEDVGTSESGLNSKMLANNNETVLIPMNEPVHGTKRKSQIQTFLEHNEGPGIQHLALASEDIFGTLREMRKRSGLGGFEFMPSPPPTYYKNLKNRAGDVLTETQIQECEELGVLVDRDDQGTLLQIFTKPIGDRPTIFIEIIQRVGCMVKDDKGKLYQKGGCGGFGKGNISELFKCVEEYEKTLLKTKVVT</sequence>
<proteinExistence type="inferred from homology"/>
<dbReference type="EMBL" id="JAATIQ010000033">
    <property type="protein sequence ID" value="KAF4397331.1"/>
    <property type="molecule type" value="Genomic_DNA"/>
</dbReference>
<dbReference type="NCBIfam" id="TIGR01263">
    <property type="entry name" value="4HPPD"/>
    <property type="match status" value="2"/>
</dbReference>
<evidence type="ECO:0000256" key="2">
    <source>
        <dbReference type="ARBA" id="ARBA00004496"/>
    </source>
</evidence>
<name>A0A7J6HR31_CANSA</name>
<dbReference type="GO" id="GO:0006559">
    <property type="term" value="P:L-phenylalanine catabolic process"/>
    <property type="evidence" value="ECO:0007669"/>
    <property type="project" value="UniProtKB-KW"/>
</dbReference>
<dbReference type="EC" id="1.13.11.27" evidence="5"/>
<feature type="domain" description="VOC" evidence="17">
    <location>
        <begin position="631"/>
        <end position="791"/>
    </location>
</feature>
<feature type="domain" description="VOC" evidence="17">
    <location>
        <begin position="210"/>
        <end position="370"/>
    </location>
</feature>
<evidence type="ECO:0000256" key="12">
    <source>
        <dbReference type="ARBA" id="ARBA00023002"/>
    </source>
</evidence>
<dbReference type="PANTHER" id="PTHR11959:SF1">
    <property type="entry name" value="4-HYDROXYPHENYLPYRUVATE DIOXYGENASE"/>
    <property type="match status" value="1"/>
</dbReference>
<gene>
    <name evidence="18" type="ORF">G4B88_027071</name>
</gene>
<evidence type="ECO:0000313" key="18">
    <source>
        <dbReference type="EMBL" id="KAF4397331.1"/>
    </source>
</evidence>
<evidence type="ECO:0000256" key="11">
    <source>
        <dbReference type="ARBA" id="ARBA00022964"/>
    </source>
</evidence>
<feature type="domain" description="VOC" evidence="17">
    <location>
        <begin position="456"/>
        <end position="599"/>
    </location>
</feature>
<comment type="subcellular location">
    <subcellularLocation>
        <location evidence="2">Cytoplasm</location>
    </subcellularLocation>
</comment>
<keyword evidence="14" id="KW-0585">Phenylalanine catabolism</keyword>
<dbReference type="InterPro" id="IPR041736">
    <property type="entry name" value="4OHPhenylPyrv_dOase_N"/>
</dbReference>
<keyword evidence="11" id="KW-0223">Dioxygenase</keyword>
<evidence type="ECO:0000313" key="19">
    <source>
        <dbReference type="Proteomes" id="UP000583929"/>
    </source>
</evidence>
<accession>A0A7J6HR31</accession>
<dbReference type="PROSITE" id="PS51819">
    <property type="entry name" value="VOC"/>
    <property type="match status" value="4"/>
</dbReference>
<protein>
    <recommendedName>
        <fullName evidence="6">4-hydroxyphenylpyruvate dioxygenase</fullName>
        <ecNumber evidence="5">1.13.11.27</ecNumber>
    </recommendedName>
    <alternativeName>
        <fullName evidence="15">4-hydroxyphenylpyruvic acid oxidase</fullName>
    </alternativeName>
</protein>
<keyword evidence="13" id="KW-0408">Iron</keyword>
<evidence type="ECO:0000256" key="4">
    <source>
        <dbReference type="ARBA" id="ARBA00005877"/>
    </source>
</evidence>
<dbReference type="GO" id="GO:0046872">
    <property type="term" value="F:metal ion binding"/>
    <property type="evidence" value="ECO:0007669"/>
    <property type="project" value="UniProtKB-KW"/>
</dbReference>
<comment type="cofactor">
    <cofactor evidence="1">
        <name>Fe cation</name>
        <dbReference type="ChEBI" id="CHEBI:24875"/>
    </cofactor>
</comment>
<keyword evidence="12" id="KW-0560">Oxidoreductase</keyword>
<keyword evidence="7" id="KW-0963">Cytoplasm</keyword>
<evidence type="ECO:0000256" key="5">
    <source>
        <dbReference type="ARBA" id="ARBA00013222"/>
    </source>
</evidence>
<evidence type="ECO:0000256" key="15">
    <source>
        <dbReference type="ARBA" id="ARBA00029786"/>
    </source>
</evidence>
<keyword evidence="19" id="KW-1185">Reference proteome</keyword>
<dbReference type="Gene3D" id="3.10.180.10">
    <property type="entry name" value="2,3-Dihydroxybiphenyl 1,2-Dioxygenase, domain 1"/>
    <property type="match status" value="4"/>
</dbReference>
<evidence type="ECO:0000256" key="16">
    <source>
        <dbReference type="ARBA" id="ARBA00060694"/>
    </source>
</evidence>
<dbReference type="InterPro" id="IPR037523">
    <property type="entry name" value="VOC_core"/>
</dbReference>
<organism evidence="18 19">
    <name type="scientific">Cannabis sativa</name>
    <name type="common">Hemp</name>
    <name type="synonym">Marijuana</name>
    <dbReference type="NCBI Taxonomy" id="3483"/>
    <lineage>
        <taxon>Eukaryota</taxon>
        <taxon>Viridiplantae</taxon>
        <taxon>Streptophyta</taxon>
        <taxon>Embryophyta</taxon>
        <taxon>Tracheophyta</taxon>
        <taxon>Spermatophyta</taxon>
        <taxon>Magnoliopsida</taxon>
        <taxon>eudicotyledons</taxon>
        <taxon>Gunneridae</taxon>
        <taxon>Pentapetalae</taxon>
        <taxon>rosids</taxon>
        <taxon>fabids</taxon>
        <taxon>Rosales</taxon>
        <taxon>Cannabaceae</taxon>
        <taxon>Cannabis</taxon>
    </lineage>
</organism>
<keyword evidence="10" id="KW-0828">Tyrosine catabolism</keyword>
<dbReference type="InterPro" id="IPR041735">
    <property type="entry name" value="4OHPhenylPyrv_dOase_C"/>
</dbReference>
<evidence type="ECO:0000256" key="3">
    <source>
        <dbReference type="ARBA" id="ARBA00005162"/>
    </source>
</evidence>
<dbReference type="Proteomes" id="UP000583929">
    <property type="component" value="Unassembled WGS sequence"/>
</dbReference>
<evidence type="ECO:0000256" key="9">
    <source>
        <dbReference type="ARBA" id="ARBA00022737"/>
    </source>
</evidence>
<dbReference type="PANTHER" id="PTHR11959">
    <property type="entry name" value="4-HYDROXYPHENYLPYRUVATE DIOXYGENASE"/>
    <property type="match status" value="1"/>
</dbReference>
<dbReference type="InterPro" id="IPR029068">
    <property type="entry name" value="Glyas_Bleomycin-R_OHBP_Dase"/>
</dbReference>